<dbReference type="InterPro" id="IPR000510">
    <property type="entry name" value="Nase/OxRdtase_comp1"/>
</dbReference>
<dbReference type="Pfam" id="PF00148">
    <property type="entry name" value="Oxidored_nitro"/>
    <property type="match status" value="1"/>
</dbReference>
<feature type="domain" description="Nitrogenase/oxidoreductase component 1" evidence="1">
    <location>
        <begin position="5"/>
        <end position="77"/>
    </location>
</feature>
<organism evidence="2">
    <name type="scientific">bioreactor metagenome</name>
    <dbReference type="NCBI Taxonomy" id="1076179"/>
    <lineage>
        <taxon>unclassified sequences</taxon>
        <taxon>metagenomes</taxon>
        <taxon>ecological metagenomes</taxon>
    </lineage>
</organism>
<dbReference type="GO" id="GO:0016163">
    <property type="term" value="F:nitrogenase activity"/>
    <property type="evidence" value="ECO:0007669"/>
    <property type="project" value="UniProtKB-EC"/>
</dbReference>
<dbReference type="GO" id="GO:0051536">
    <property type="term" value="F:iron-sulfur cluster binding"/>
    <property type="evidence" value="ECO:0007669"/>
    <property type="project" value="InterPro"/>
</dbReference>
<dbReference type="InterPro" id="IPR010143">
    <property type="entry name" value="Nase_comp1_asu"/>
</dbReference>
<dbReference type="EC" id="1.18.6.1" evidence="2"/>
<evidence type="ECO:0000259" key="1">
    <source>
        <dbReference type="Pfam" id="PF00148"/>
    </source>
</evidence>
<dbReference type="EMBL" id="VSSQ01143134">
    <property type="protein sequence ID" value="MPN63543.1"/>
    <property type="molecule type" value="Genomic_DNA"/>
</dbReference>
<reference evidence="2" key="1">
    <citation type="submission" date="2019-08" db="EMBL/GenBank/DDBJ databases">
        <authorList>
            <person name="Kucharzyk K."/>
            <person name="Murdoch R.W."/>
            <person name="Higgins S."/>
            <person name="Loffler F."/>
        </authorList>
    </citation>
    <scope>NUCLEOTIDE SEQUENCE</scope>
</reference>
<dbReference type="Gene3D" id="3.40.50.1980">
    <property type="entry name" value="Nitrogenase molybdenum iron protein domain"/>
    <property type="match status" value="1"/>
</dbReference>
<gene>
    <name evidence="2" type="primary">nifD_17</name>
    <name evidence="2" type="ORF">SDC9_211307</name>
</gene>
<protein>
    <submittedName>
        <fullName evidence="2">Nitrogenase molybdenum-iron protein alpha chain</fullName>
        <ecNumber evidence="2">1.18.6.1</ecNumber>
    </submittedName>
</protein>
<comment type="caution">
    <text evidence="2">The sequence shown here is derived from an EMBL/GenBank/DDBJ whole genome shotgun (WGS) entry which is preliminary data.</text>
</comment>
<name>A0A645JWH6_9ZZZZ</name>
<dbReference type="AlphaFoldDB" id="A0A645JWH6"/>
<proteinExistence type="predicted"/>
<dbReference type="SUPFAM" id="SSF53807">
    <property type="entry name" value="Helical backbone' metal receptor"/>
    <property type="match status" value="1"/>
</dbReference>
<dbReference type="PANTHER" id="PTHR43457:SF1">
    <property type="entry name" value="NITROGENASE MOLYBDENUM-IRON PROTEIN ALPHA CHAIN"/>
    <property type="match status" value="1"/>
</dbReference>
<accession>A0A645JWH6</accession>
<evidence type="ECO:0000313" key="2">
    <source>
        <dbReference type="EMBL" id="MPN63543.1"/>
    </source>
</evidence>
<keyword evidence="2" id="KW-0560">Oxidoreductase</keyword>
<sequence length="106" mass="11767">MIVDMEAGSIISDDLNQFETEEFMRLLKPDIFFTGIKDKYAVQKGGVLCRQLHSYDYSGPYSGFAGAAKFGYDLVMSLYTPAWGMIHAPWKNRATIQASMAAGGEK</sequence>
<dbReference type="PANTHER" id="PTHR43457">
    <property type="entry name" value="NITROGENASE MOLYBDENUM-IRON PROTEIN ALPHA CHAIN"/>
    <property type="match status" value="1"/>
</dbReference>